<evidence type="ECO:0000313" key="3">
    <source>
        <dbReference type="Proteomes" id="UP001152803"/>
    </source>
</evidence>
<dbReference type="EMBL" id="JAFJMO010000006">
    <property type="protein sequence ID" value="KAJ8275338.1"/>
    <property type="molecule type" value="Genomic_DNA"/>
</dbReference>
<gene>
    <name evidence="2" type="ORF">COCON_G00099630</name>
</gene>
<dbReference type="AlphaFoldDB" id="A0A9Q1DMK4"/>
<protein>
    <submittedName>
        <fullName evidence="2">Uncharacterized protein</fullName>
    </submittedName>
</protein>
<dbReference type="Proteomes" id="UP001152803">
    <property type="component" value="Unassembled WGS sequence"/>
</dbReference>
<organism evidence="2 3">
    <name type="scientific">Conger conger</name>
    <name type="common">Conger eel</name>
    <name type="synonym">Muraena conger</name>
    <dbReference type="NCBI Taxonomy" id="82655"/>
    <lineage>
        <taxon>Eukaryota</taxon>
        <taxon>Metazoa</taxon>
        <taxon>Chordata</taxon>
        <taxon>Craniata</taxon>
        <taxon>Vertebrata</taxon>
        <taxon>Euteleostomi</taxon>
        <taxon>Actinopterygii</taxon>
        <taxon>Neopterygii</taxon>
        <taxon>Teleostei</taxon>
        <taxon>Anguilliformes</taxon>
        <taxon>Congridae</taxon>
        <taxon>Conger</taxon>
    </lineage>
</organism>
<sequence>MLHATPCHATRRQETRHHATQCKQEASDTRVAAFHWLYCCQGEGWYRSWRRRRSGSWIRRSRGRSGGRGGTARGPRPARSTPRRRGWSSTLPRQTPVEKPHRHLSIAAGCVHRVTPQCCSAQSVLQVVLLAPRGTGPSVPLSLQSFLRLLKET</sequence>
<comment type="caution">
    <text evidence="2">The sequence shown here is derived from an EMBL/GenBank/DDBJ whole genome shotgun (WGS) entry which is preliminary data.</text>
</comment>
<keyword evidence="3" id="KW-1185">Reference proteome</keyword>
<name>A0A9Q1DMK4_CONCO</name>
<evidence type="ECO:0000256" key="1">
    <source>
        <dbReference type="SAM" id="MobiDB-lite"/>
    </source>
</evidence>
<reference evidence="2" key="1">
    <citation type="journal article" date="2023" name="Science">
        <title>Genome structures resolve the early diversification of teleost fishes.</title>
        <authorList>
            <person name="Parey E."/>
            <person name="Louis A."/>
            <person name="Montfort J."/>
            <person name="Bouchez O."/>
            <person name="Roques C."/>
            <person name="Iampietro C."/>
            <person name="Lluch J."/>
            <person name="Castinel A."/>
            <person name="Donnadieu C."/>
            <person name="Desvignes T."/>
            <person name="Floi Bucao C."/>
            <person name="Jouanno E."/>
            <person name="Wen M."/>
            <person name="Mejri S."/>
            <person name="Dirks R."/>
            <person name="Jansen H."/>
            <person name="Henkel C."/>
            <person name="Chen W.J."/>
            <person name="Zahm M."/>
            <person name="Cabau C."/>
            <person name="Klopp C."/>
            <person name="Thompson A.W."/>
            <person name="Robinson-Rechavi M."/>
            <person name="Braasch I."/>
            <person name="Lecointre G."/>
            <person name="Bobe J."/>
            <person name="Postlethwait J.H."/>
            <person name="Berthelot C."/>
            <person name="Roest Crollius H."/>
            <person name="Guiguen Y."/>
        </authorList>
    </citation>
    <scope>NUCLEOTIDE SEQUENCE</scope>
    <source>
        <strain evidence="2">Concon-B</strain>
    </source>
</reference>
<evidence type="ECO:0000313" key="2">
    <source>
        <dbReference type="EMBL" id="KAJ8275338.1"/>
    </source>
</evidence>
<accession>A0A9Q1DMK4</accession>
<feature type="region of interest" description="Disordered" evidence="1">
    <location>
        <begin position="57"/>
        <end position="100"/>
    </location>
</feature>
<proteinExistence type="predicted"/>